<feature type="region of interest" description="Disordered" evidence="1">
    <location>
        <begin position="367"/>
        <end position="398"/>
    </location>
</feature>
<evidence type="ECO:0000313" key="5">
    <source>
        <dbReference type="Proteomes" id="UP000606490"/>
    </source>
</evidence>
<dbReference type="PROSITE" id="PS50065">
    <property type="entry name" value="HMG_COA_REDUCTASE_4"/>
    <property type="match status" value="1"/>
</dbReference>
<feature type="compositionally biased region" description="Polar residues" evidence="1">
    <location>
        <begin position="375"/>
        <end position="386"/>
    </location>
</feature>
<dbReference type="InterPro" id="IPR011050">
    <property type="entry name" value="Pectin_lyase_fold/virulence"/>
</dbReference>
<proteinExistence type="predicted"/>
<dbReference type="EMBL" id="JAEUXJ010000006">
    <property type="protein sequence ID" value="MBL6456902.1"/>
    <property type="molecule type" value="Genomic_DNA"/>
</dbReference>
<dbReference type="Pfam" id="PF05860">
    <property type="entry name" value="TPS"/>
    <property type="match status" value="1"/>
</dbReference>
<reference evidence="4 5" key="1">
    <citation type="submission" date="2021-01" db="EMBL/GenBank/DDBJ databases">
        <title>Belnapia mucosa sp. nov. and Belnapia arida sp. nov., isolated from the Tabernas Desert (Almeria, Spain).</title>
        <authorList>
            <person name="Molina-Menor E."/>
            <person name="Vidal-Verdu A."/>
            <person name="Calonge A."/>
            <person name="Satari L."/>
            <person name="Pereto Magraner J."/>
            <person name="Porcar Miralles M."/>
        </authorList>
    </citation>
    <scope>NUCLEOTIDE SEQUENCE [LARGE SCALE GENOMIC DNA]</scope>
    <source>
        <strain evidence="4 5">T6</strain>
    </source>
</reference>
<dbReference type="SMART" id="SM00912">
    <property type="entry name" value="Haemagg_act"/>
    <property type="match status" value="1"/>
</dbReference>
<dbReference type="SUPFAM" id="SSF51126">
    <property type="entry name" value="Pectin lyase-like"/>
    <property type="match status" value="1"/>
</dbReference>
<comment type="caution">
    <text evidence="4">The sequence shown here is derived from an EMBL/GenBank/DDBJ whole genome shotgun (WGS) entry which is preliminary data.</text>
</comment>
<dbReference type="InterPro" id="IPR008638">
    <property type="entry name" value="FhaB/CdiA-like_TPS"/>
</dbReference>
<feature type="domain" description="Filamentous haemagglutinin FhaB/tRNA nuclease CdiA-like TPS" evidence="3">
    <location>
        <begin position="35"/>
        <end position="147"/>
    </location>
</feature>
<dbReference type="PANTHER" id="PTHR12338">
    <property type="entry name" value="AUTOTRANSPORTER"/>
    <property type="match status" value="1"/>
</dbReference>
<evidence type="ECO:0000259" key="3">
    <source>
        <dbReference type="SMART" id="SM00912"/>
    </source>
</evidence>
<evidence type="ECO:0000256" key="1">
    <source>
        <dbReference type="SAM" id="MobiDB-lite"/>
    </source>
</evidence>
<dbReference type="InterPro" id="IPR002202">
    <property type="entry name" value="HMG_CoA_Rdtase"/>
</dbReference>
<dbReference type="InterPro" id="IPR050909">
    <property type="entry name" value="Bact_Autotransporter_VF"/>
</dbReference>
<dbReference type="PANTHER" id="PTHR12338:SF5">
    <property type="entry name" value="ANTIGEN 43-RELATED"/>
    <property type="match status" value="1"/>
</dbReference>
<feature type="signal peptide" evidence="2">
    <location>
        <begin position="1"/>
        <end position="30"/>
    </location>
</feature>
<evidence type="ECO:0000313" key="4">
    <source>
        <dbReference type="EMBL" id="MBL6456902.1"/>
    </source>
</evidence>
<keyword evidence="5" id="KW-1185">Reference proteome</keyword>
<dbReference type="Proteomes" id="UP000606490">
    <property type="component" value="Unassembled WGS sequence"/>
</dbReference>
<organism evidence="4 5">
    <name type="scientific">Belnapia mucosa</name>
    <dbReference type="NCBI Taxonomy" id="2804532"/>
    <lineage>
        <taxon>Bacteria</taxon>
        <taxon>Pseudomonadati</taxon>
        <taxon>Pseudomonadota</taxon>
        <taxon>Alphaproteobacteria</taxon>
        <taxon>Acetobacterales</taxon>
        <taxon>Roseomonadaceae</taxon>
        <taxon>Belnapia</taxon>
    </lineage>
</organism>
<protein>
    <submittedName>
        <fullName evidence="4">Filamentous hemagglutinin N-terminal domain-containing protein</fullName>
    </submittedName>
</protein>
<sequence>MAAFAWTRPGLMRAWLLGTTALLPATGALAQSVAPNALPTGGQVTAGRASIAQSGTAMQVQQGSDRAAINWQSFNIGAKASVNFQQPGATSWTLNRVTGPDPSVIAGRMTANGGVAVVNQSGVVFAQGAQVNVGSLIASAANITNENFMAGRMVFDGAPKPGATVENHGSITVADRGLAALVGPRVANSGTIRARLGRVALQGAETYSLDLAGDGLLSIDVTQAVKATPGGAALVTNSGVIEANGGSVLISAHAASGLVEDLVRNTGRISANTAEGRTGQVALRAEGGGVRVDGTVTVTGGATGQGGRIELRGSSATTVGAAARVSASGGTGGGTVLVGTTGIGRNQQMSARTTLEAGARIRANARTSGHGGTIAVNSSTETTARGSFQARGGRQGGDGGLVELSGQGALTIAAQVDVGANAGRRGTILLDPTNITIVADSDPDVPVADPGAPLNTITATTGGSGVLKIRASDLDNAAATVTLQAGQNITIKTAVNVGANTLQLYADGAISQDSLATITAGSLVIRAANGLGAAASADLKAANQVGSLDALVSGALYFNNGSAGLTIIQAAGSDVTLKTQGALALAGAVGAAGALVTLNVDGAISQSVGLITAATLTVAGATGAAPSSVMLDQANVVGTMDAKSAGNLSFTNGATALTVTQAVTSGDSAAVSLTSGKGITLSGTVGGSGSGTVATTGAAVTITSSGNITQSGTSVITAASVSATATGGSISLDRSSNQIAGLTATATGAGNGISVTSGIAMSVLAGGVTAGSGATIGLKATGITVGHAIGFAAADSANRINLIADSLTATAAIDAGSSGRVTIAPLSADKGVDIGGSTAGALLLDTTTLAQVTAERLTIAATGTGAMTVSSNLTLASNTLELTAGGDITQASGTAITVGTLIANSSGGAITLDQANTVGTLDAVAKTALSFGNGSTGLIVAQALGSSVKLVTTGGIDLQGAVGGSGSSVALNADGTISQTASGIITADSLTIRDSTGSAATAGAILLDTAQNAVKSLDLASTSLTPARFANDATNLIITGWTANGARLTTGGKLAITGALDAGATGEVLILAGGDINQSGAGVITAATLTIKDKSGSGPTSGAVGLGTLVNAVGEIDIQSSAAVNFNNGGNNLLLTRAIGSNIAITAGTLTVPAAAVVTAGMLGTISLRVDGLFWGGLINAGTSGTVEIGPRTSAASVSLGAGGAGSLQIDPGSFDSSRLIAGTLRVGETTIGGSTIRANGVTVTGMVAADVASLATGLDIVADAGKAISVEAAVNLTGRGVSLLTDGTVSQTAAGKITASVLTIAAPGGGDAGAITLNAVANKVGTLSARSSAGIGFLNDTAALTIARATGGGLAPVITIENSGDISLTGAVGGTGATVSLTSSAGTIQQSGTGIITASSLTVLAKTAVGLGLNNTVATAGLTAGTTLNFASTSALTVTGAGGTEVVLSAASLNLTGAVGGTGSLTLTSTAGDVVQSGAGIITTPQLTVSATSGDVSLTLANKVGQAAISAAGRDIAFVSSLDLSLGMVSGKTVVLTGKSLTITDAVGGTTSLGLTSTDGGILSSGIGKVSSASLTASATGGDIDLHMAGNAVTSASFSASGHGIRFEQTGALTVTGTSGSVVGLKAGSLSLTGGLTATTSLALTSTAGGISQTAAGVISTPVLSARATGGAVALATANDLATGNSIGKVEAGSTTGGVALFSRTAMDVHAAGSGIGAAMGSTIALIGPDITISKAVGFAGANAGNLIAISADALAATAAISAGTSGRVTVAPLSAHSGVDIGGATAAALRLSAATLGQITAGRLIISGTGSSGLALSTNLSLGTVGTLELLATTGISQDSATHIEVGKLTATATGGAITLGGANLIGSITGSTADSAKGLIAGDAITLTNAQAIALDAAVLAGAGKTIAITADGMVFNADVATSGGTVQLRPYSADISVELGGSTLLGAVHLSNASLGHVQAATLDIAATGAGNVLVSGAADFRAAPVDAGSAVGGVRVSSLTLAGSTISDTASGALNIGTLTGTASSQISLTSGLHAVDALTATAPGVISFAGSRNLTVYGAAAAGAARASSVSLIAPTLTLAGPVRGTVVSLGTTALGAGITTSGGLVDAGRLVLTTNGGDATLDAAGNTIDWLSAADLRQTSPAGTAAGTLTLRSANDLALDRNGGTGIIAGNIDIAVAAGKAIKAGPSGNEVVLRAVGSSGGSGLLLLSADSMALSPTGAGDIANTLIQAAGAAGRVELRPVTAARGAQIGGSSPTSALLLASDALGRVDAARLVIGTLSGGAIDIAGAVTINGASTTLDLRSGAGISQRSGATVGVARLAAVAGSGAGDAIALGEANSIGTITTSLAPGHTTDGLSAGGDIRIATTGTLTVNAPITAGAGRTLTVQANDLALNAALGGTGGNLLALNLLPYSNSRAVGLGTDQGALGAGLYLNSTEIGLLHAGTGTLRIGSDGSAAPTAGNITVYGDVLLTGGSASAAVLDLQGQSVAQTGGKVAVATLTGTATAGDFVLELLDGGGLGVNLIDNLGRVGAGNITAVTATGGSVRIASGHALTVRGDVLASAATGSNTARVALRGVGLIIGDDTAPAKSVLVQAGRGDVTLNAGSGAFALAAGSTIRAQDPASLAAEGMGADFYGNIGINAGSALIIGTLDASRASGGRDIGVSAETISLTSTAVLDARNNASLANVGLGSGGTIGTLAGSRITAEATVTLNGNGDVTLGGSITSGHALTIVSSFGNVVQSTSSSITASGNQPGQAMVIAAGDIRVSGSIDGKGGWLSLTSAGGEIRNDGTLKSNTSVTLTASGNSGTGSTAGNGIITNLGMITGGSVTLDAARAINNLQSTAGPPALTGPGIITGTDVVLMVGTAGTGTSLTLGAGSSITASGALTLRAKSGDLSATDATLSAGAGLTMRSDLGSITQTRGSTSAAGAVLLDAKQAITVTGNGGVTPILGSTGDTLTLTAAQGAIGITNAALAVAKDASLTAGTTLGSGAGITFSSASLTAGTTLALKADGAVALTNSAMSAGGGLTVTALSGSIAQIDGSITGGTTTAGDVVLQAATGIAISHAGGTAPSLTATRNALSLSTAAGPLSLSSATLSARTAIALQAGTSGGTGGRIEITGSNLGITGAAGTGAGIALTAYRDGTAAGPGGIDLTGSSLTAVTSLSSSAGGSIQAAGSSLTAGGAMTLAAGVGAGGDLGLAGSTLNAGTVLTLQASDDGSKTLGHIAQTVGGRIIAPVLTGFAGGSVTLINGVSLPNALAAHGSGNAVGAIAGFTAGGDFTLASEATPLQVTGLIQAGTNRSLRLFADDFALTADLQTSGGIITLSPYTRDGSIALVLGGASGASAANTITLDSAELALLQTGAAGTLRFGRADNPDRRSDLASISIAGNVDLADFPTGANARIGRLELFGRGAITEATGRLVVPVLAATSETGAISLDPGGAAGQSANRIGGLAGIQAPGGFTFRNGSTAAVTVAAGSGTPGDAGYSATGDAILVGSGQGIILQTNDLAISAPVRAPLGTIAVLPETVGYQVTLGGSAAGTLSLNTAELALLGGGASLDPTAAKILRIGSRTDLAAATAGDIVLTTEGAAPSVNLQGNAARAEALELFSTGSVQGSNGAILAGAVRAAAAGDVLLDNAGNSFLVNAISAGTGRTVAITQAGNLRLANAVATIGGVTATGGISAPGGTVRLVAGGTIAQDSGALISTGTLRIASGGTVTLTEANDFSFFGTTTGLLGTGIQGGTIRGLAYTVDGTTSIATSAVLQADQGLSVTSLILAGDALTLKASAGKVTLTGATIGAGGALDIRAEAGAITQGSSSVTGAGDVLLSARDGISLSSGGTNLLRSTGGALSLLNAAGPIAIIGLTVSAKTGLTVTAGTDGTKGGNLSVTGATLQAGGAMTLTTVHGSGPSGSAGTMDITASTATAGTNLALASGGALTVTSSTLEATAGSFGAAAGQGDIALKAGSKVTAGTSLGVTASTGAILLNTSGLQAAGALTLHAATGISVSLAGPSMPSLRSSGGSVSVTTETGDLVFTSATITAATDAALKATTGAVSLLSTTLLATGGTATSEAGTGMTLTTSSLAAGQALAGTTATGAIAFTDSTVTAGASLDLTATTGAISQTRGTVSGAGVVTLMAGTGITVTSAGGAAPVLRSTGSSLSLMATGGEIALTNAVLSSATNLGATASANIAIDGGSLIAGTTLGLTATTGGISQTHGAVSGSGAVTLQAATGITVTSDGGAAATLGSSGGSLSLASTAGDIALTDAVLTAGTTLGLTADTGAIRQIRGLVSGAGAVTLQARTGITVTDTGGIPVPGATTPALRSTGSSLGLTAGSGSIALTDATLSAAASLGASAGGAIGVSGGSLGAGSTLALNAGGGITLANTGLTAGTDQSLSAAQGISATATTLTAITGSLSASTSQGALNLASATLGAGKAIGLTASAGAIGATGSSLTAGTTLSLAAASGLALGTSTLASGGAMAASTSNGALALADSSLAANGTLGLTAGTGAVSQIRGTVSGAAGVTIRAGSGITVTNAGGAAPVLRSTAGAIAATADTGDIALNNASLAASGALTLQATTGGVTIGSSGLASDASGSILAGAAVGLTATTITATTDQALTAGGSLAATGSSLTAGRDLTIGAGTGFALTSNSLRAGRNLTVTTRLGNAAITDGTLSAVGTLGVTAMAGAVTQTRGSIIGVGDVSLRGGTDVTVMDAGSGTQPVLRSTNGTLAITAGSGAVTLRNARLDSATTLGLAAGNGIGLTDTVLTTTGRLAAAAGNGSLAVLRSTVTSTAGDIDMTAGGTGTITSSTLRAPSATGTVRVVTTGGLTLTTLTVNADTADFEAGRTAPTDPRSYGATNGSAVLTADGVTVTIGTKILFAGPGGVTGIAPTLVTPRGTPLPAVLFDTRIAPGANPLTIVQPDTAGVVAAQQPTQVRSAPGAQSPGAFGLPNQTTAAGTVNINVNAGQSAVFLLVDGGSVLGTINAGRLAIHGAGGGMSLFGTLGGSQGAEAARFADITRPIDANSLQRYRINACVVSSINCVVPPSIQLIPPRPSDRAQFSIENNRLNTSDVLIPNVAEEIDQ</sequence>
<gene>
    <name evidence="4" type="ORF">JMJ55_16315</name>
</gene>
<evidence type="ECO:0000256" key="2">
    <source>
        <dbReference type="SAM" id="SignalP"/>
    </source>
</evidence>
<dbReference type="NCBIfam" id="TIGR01901">
    <property type="entry name" value="adhes_NPXG"/>
    <property type="match status" value="1"/>
</dbReference>
<accession>A0ABS1V5C7</accession>
<keyword evidence="2" id="KW-0732">Signal</keyword>
<dbReference type="InterPro" id="IPR012334">
    <property type="entry name" value="Pectin_lyas_fold"/>
</dbReference>
<dbReference type="Gene3D" id="2.160.20.10">
    <property type="entry name" value="Single-stranded right-handed beta-helix, Pectin lyase-like"/>
    <property type="match status" value="1"/>
</dbReference>
<feature type="chain" id="PRO_5047407412" evidence="2">
    <location>
        <begin position="31"/>
        <end position="5090"/>
    </location>
</feature>
<name>A0ABS1V5C7_9PROT</name>
<dbReference type="RefSeq" id="WP_202826641.1">
    <property type="nucleotide sequence ID" value="NZ_JAEUXJ010000006.1"/>
</dbReference>